<protein>
    <recommendedName>
        <fullName evidence="1">PTS EIIA type-2 domain-containing protein</fullName>
    </recommendedName>
</protein>
<dbReference type="PROSITE" id="PS51094">
    <property type="entry name" value="PTS_EIIA_TYPE_2"/>
    <property type="match status" value="1"/>
</dbReference>
<name>A0A2N7AUJ3_9LACO</name>
<dbReference type="InterPro" id="IPR002178">
    <property type="entry name" value="PTS_EIIA_type-2_dom"/>
</dbReference>
<dbReference type="SUPFAM" id="SSF55804">
    <property type="entry name" value="Phoshotransferase/anion transport protein"/>
    <property type="match status" value="1"/>
</dbReference>
<feature type="domain" description="PTS EIIA type-2" evidence="1">
    <location>
        <begin position="45"/>
        <end position="187"/>
    </location>
</feature>
<dbReference type="AlphaFoldDB" id="A0A2N7AUJ3"/>
<dbReference type="PANTHER" id="PTHR47738:SF1">
    <property type="entry name" value="NITROGEN REGULATORY PROTEIN"/>
    <property type="match status" value="1"/>
</dbReference>
<dbReference type="EMBL" id="NIPR01000015">
    <property type="protein sequence ID" value="PMD70773.1"/>
    <property type="molecule type" value="Genomic_DNA"/>
</dbReference>
<comment type="caution">
    <text evidence="2">The sequence shown here is derived from an EMBL/GenBank/DDBJ whole genome shotgun (WGS) entry which is preliminary data.</text>
</comment>
<dbReference type="GO" id="GO:0030295">
    <property type="term" value="F:protein kinase activator activity"/>
    <property type="evidence" value="ECO:0007669"/>
    <property type="project" value="TreeGrafter"/>
</dbReference>
<sequence>MSFWNKVQNIFNGKVSQNRQKVVVVKDSNVSTLQAHIDKIDNFSEVLSQDDIILDVNIDSQDGLLKYLANLAKKSGIVSDAESLYGKYLLRESQASTNLSDRVAMPHVQDENVLVMKMLIVRLSKPITWGNGKKIKLIISLLTPKTENNFEHVSYLAGITTKLLKNNFVDELLISDSKDILKLFNQS</sequence>
<dbReference type="Gene3D" id="3.40.930.10">
    <property type="entry name" value="Mannitol-specific EII, Chain A"/>
    <property type="match status" value="1"/>
</dbReference>
<dbReference type="PANTHER" id="PTHR47738">
    <property type="entry name" value="PTS SYSTEM FRUCTOSE-LIKE EIIA COMPONENT-RELATED"/>
    <property type="match status" value="1"/>
</dbReference>
<keyword evidence="3" id="KW-1185">Reference proteome</keyword>
<dbReference type="InterPro" id="IPR016152">
    <property type="entry name" value="PTrfase/Anion_transptr"/>
</dbReference>
<evidence type="ECO:0000313" key="3">
    <source>
        <dbReference type="Proteomes" id="UP000235649"/>
    </source>
</evidence>
<dbReference type="Pfam" id="PF00359">
    <property type="entry name" value="PTS_EIIA_2"/>
    <property type="match status" value="1"/>
</dbReference>
<dbReference type="RefSeq" id="WP_102196077.1">
    <property type="nucleotide sequence ID" value="NZ_NIPR01000015.1"/>
</dbReference>
<organism evidence="2 3">
    <name type="scientific">Companilactobacillus nuruki</name>
    <dbReference type="NCBI Taxonomy" id="1993540"/>
    <lineage>
        <taxon>Bacteria</taxon>
        <taxon>Bacillati</taxon>
        <taxon>Bacillota</taxon>
        <taxon>Bacilli</taxon>
        <taxon>Lactobacillales</taxon>
        <taxon>Lactobacillaceae</taxon>
        <taxon>Companilactobacillus</taxon>
    </lineage>
</organism>
<dbReference type="InterPro" id="IPR051541">
    <property type="entry name" value="PTS_SugarTrans_NitroReg"/>
</dbReference>
<dbReference type="Proteomes" id="UP000235649">
    <property type="component" value="Unassembled WGS sequence"/>
</dbReference>
<accession>A0A2N7AUJ3</accession>
<evidence type="ECO:0000259" key="1">
    <source>
        <dbReference type="PROSITE" id="PS51094"/>
    </source>
</evidence>
<dbReference type="OrthoDB" id="2321505at2"/>
<gene>
    <name evidence="2" type="ORF">CBP76_06175</name>
</gene>
<reference evidence="2 3" key="1">
    <citation type="submission" date="2017-05" db="EMBL/GenBank/DDBJ databases">
        <title>Lactobacillus nurukis nov., sp. nov., isolated from nuruk.</title>
        <authorList>
            <person name="Kim S.-J."/>
        </authorList>
    </citation>
    <scope>NUCLEOTIDE SEQUENCE [LARGE SCALE GENOMIC DNA]</scope>
    <source>
        <strain evidence="2 3">SYF10-1a</strain>
    </source>
</reference>
<proteinExistence type="predicted"/>
<evidence type="ECO:0000313" key="2">
    <source>
        <dbReference type="EMBL" id="PMD70773.1"/>
    </source>
</evidence>